<dbReference type="Proteomes" id="UP001497457">
    <property type="component" value="Chromosome 21rd"/>
</dbReference>
<keyword evidence="6 9" id="KW-0472">Membrane</keyword>
<reference evidence="11 12" key="2">
    <citation type="submission" date="2024-10" db="EMBL/GenBank/DDBJ databases">
        <authorList>
            <person name="Ryan C."/>
        </authorList>
    </citation>
    <scope>NUCLEOTIDE SEQUENCE [LARGE SCALE GENOMIC DNA]</scope>
</reference>
<feature type="repeat" description="ANK" evidence="7">
    <location>
        <begin position="363"/>
        <end position="387"/>
    </location>
</feature>
<keyword evidence="4 9" id="KW-1133">Transmembrane helix</keyword>
<feature type="transmembrane region" description="Helical" evidence="9">
    <location>
        <begin position="563"/>
        <end position="584"/>
    </location>
</feature>
<protein>
    <recommendedName>
        <fullName evidence="10">PGG domain-containing protein</fullName>
    </recommendedName>
</protein>
<evidence type="ECO:0000313" key="11">
    <source>
        <dbReference type="EMBL" id="CAL4982041.1"/>
    </source>
</evidence>
<evidence type="ECO:0000256" key="5">
    <source>
        <dbReference type="ARBA" id="ARBA00023043"/>
    </source>
</evidence>
<feature type="repeat" description="ANK" evidence="7">
    <location>
        <begin position="158"/>
        <end position="190"/>
    </location>
</feature>
<dbReference type="AlphaFoldDB" id="A0ABC9ASP8"/>
<feature type="transmembrane region" description="Helical" evidence="9">
    <location>
        <begin position="404"/>
        <end position="426"/>
    </location>
</feature>
<keyword evidence="2 9" id="KW-0812">Transmembrane</keyword>
<dbReference type="PROSITE" id="PS50297">
    <property type="entry name" value="ANK_REP_REGION"/>
    <property type="match status" value="4"/>
</dbReference>
<reference evidence="12" key="1">
    <citation type="submission" date="2024-06" db="EMBL/GenBank/DDBJ databases">
        <authorList>
            <person name="Ryan C."/>
        </authorList>
    </citation>
    <scope>NUCLEOTIDE SEQUENCE [LARGE SCALE GENOMIC DNA]</scope>
</reference>
<dbReference type="PROSITE" id="PS50088">
    <property type="entry name" value="ANK_REPEAT"/>
    <property type="match status" value="4"/>
</dbReference>
<evidence type="ECO:0000256" key="1">
    <source>
        <dbReference type="ARBA" id="ARBA00004141"/>
    </source>
</evidence>
<feature type="transmembrane region" description="Helical" evidence="9">
    <location>
        <begin position="536"/>
        <end position="557"/>
    </location>
</feature>
<evidence type="ECO:0000313" key="12">
    <source>
        <dbReference type="Proteomes" id="UP001497457"/>
    </source>
</evidence>
<dbReference type="Gene3D" id="1.25.40.20">
    <property type="entry name" value="Ankyrin repeat-containing domain"/>
    <property type="match status" value="1"/>
</dbReference>
<dbReference type="SUPFAM" id="SSF48403">
    <property type="entry name" value="Ankyrin repeat"/>
    <property type="match status" value="1"/>
</dbReference>
<feature type="repeat" description="ANK" evidence="7">
    <location>
        <begin position="258"/>
        <end position="290"/>
    </location>
</feature>
<name>A0ABC9ASP8_9POAL</name>
<proteinExistence type="predicted"/>
<keyword evidence="5 7" id="KW-0040">ANK repeat</keyword>
<evidence type="ECO:0000256" key="3">
    <source>
        <dbReference type="ARBA" id="ARBA00022737"/>
    </source>
</evidence>
<evidence type="ECO:0000256" key="7">
    <source>
        <dbReference type="PROSITE-ProRule" id="PRU00023"/>
    </source>
</evidence>
<keyword evidence="12" id="KW-1185">Reference proteome</keyword>
<feature type="region of interest" description="Disordered" evidence="8">
    <location>
        <begin position="1"/>
        <end position="30"/>
    </location>
</feature>
<dbReference type="PANTHER" id="PTHR24186">
    <property type="entry name" value="PROTEIN PHOSPHATASE 1 REGULATORY SUBUNIT"/>
    <property type="match status" value="1"/>
</dbReference>
<feature type="repeat" description="ANK" evidence="7">
    <location>
        <begin position="83"/>
        <end position="103"/>
    </location>
</feature>
<evidence type="ECO:0000256" key="8">
    <source>
        <dbReference type="SAM" id="MobiDB-lite"/>
    </source>
</evidence>
<gene>
    <name evidence="11" type="ORF">URODEC1_LOCUS56436</name>
</gene>
<evidence type="ECO:0000256" key="9">
    <source>
        <dbReference type="SAM" id="Phobius"/>
    </source>
</evidence>
<accession>A0ABC9ASP8</accession>
<dbReference type="InterPro" id="IPR026961">
    <property type="entry name" value="PGG_dom"/>
</dbReference>
<dbReference type="SMART" id="SM00248">
    <property type="entry name" value="ANK"/>
    <property type="match status" value="8"/>
</dbReference>
<sequence length="660" mass="70835">MDGHQQQYIQLARRPSPADATPPATMQPNDGARLVMCPSLYLAAYRGRTEEVMALLLQQHGAGYQATGIIQHGQCDILEVSAEGNTVLHVAAEQGHDELIRELYLRSREEDGLLSRRNSALDTPLHRAARAGHVRAVSALVQLVRDCGENILGCKNEAGDTALHLAASHGHGGAVEVLVSAAAEPAAEENNAGMSPLYLAVMSGSVRAVRAIIRACRDASSDGPRSQNALHAAIFRSSEMVHLLLEWRPTLADQVDSSGSSPLHFAASTGDCTIVRAILHAAPQTAVYTKDSSGLSALHVAARMGHHRVIKDMLGTCPHAGELRDHDGGNFVHAAAREKRSKVVSLAVKNPMLRGILDAHDRHGNTPLHLAVAAGAPDVVEALLRRGKVRADVLNNDGRTPFDLGAGSTSFFTMVKLVVTLVAFGAQLGPQRHDHLTPWSDHYAAEKIEKSSDIFAVVAALIATAAFTAGFNMPGGYGDTGEASLAVAGKPVFKAFLFLDTLAVATSMAAVILLVYGKSSRSTADSWKSFAWALQLMWVSLIVLLLAFYAALVAAVTTRAVRYGFMAVLACIFALQFRIATWIGDEPQSCTVWRFIWLRFFHSKGRDGIIRRQYPLVCASVFHFFVFQVTSVIAFFCVGAILGPDGWRLATSSAPAPSPL</sequence>
<dbReference type="InterPro" id="IPR036770">
    <property type="entry name" value="Ankyrin_rpt-contain_sf"/>
</dbReference>
<dbReference type="InterPro" id="IPR002110">
    <property type="entry name" value="Ankyrin_rpt"/>
</dbReference>
<feature type="transmembrane region" description="Helical" evidence="9">
    <location>
        <begin position="495"/>
        <end position="516"/>
    </location>
</feature>
<dbReference type="EMBL" id="OZ075131">
    <property type="protein sequence ID" value="CAL4982041.1"/>
    <property type="molecule type" value="Genomic_DNA"/>
</dbReference>
<feature type="domain" description="PGG" evidence="10">
    <location>
        <begin position="446"/>
        <end position="554"/>
    </location>
</feature>
<comment type="subcellular location">
    <subcellularLocation>
        <location evidence="1">Membrane</location>
        <topology evidence="1">Multi-pass membrane protein</topology>
    </subcellularLocation>
</comment>
<evidence type="ECO:0000256" key="6">
    <source>
        <dbReference type="ARBA" id="ARBA00023136"/>
    </source>
</evidence>
<dbReference type="Pfam" id="PF13962">
    <property type="entry name" value="PGG"/>
    <property type="match status" value="1"/>
</dbReference>
<dbReference type="PANTHER" id="PTHR24186:SF41">
    <property type="entry name" value="PGG DOMAIN-CONTAINING PROTEIN"/>
    <property type="match status" value="1"/>
</dbReference>
<organism evidence="11 12">
    <name type="scientific">Urochloa decumbens</name>
    <dbReference type="NCBI Taxonomy" id="240449"/>
    <lineage>
        <taxon>Eukaryota</taxon>
        <taxon>Viridiplantae</taxon>
        <taxon>Streptophyta</taxon>
        <taxon>Embryophyta</taxon>
        <taxon>Tracheophyta</taxon>
        <taxon>Spermatophyta</taxon>
        <taxon>Magnoliopsida</taxon>
        <taxon>Liliopsida</taxon>
        <taxon>Poales</taxon>
        <taxon>Poaceae</taxon>
        <taxon>PACMAD clade</taxon>
        <taxon>Panicoideae</taxon>
        <taxon>Panicodae</taxon>
        <taxon>Paniceae</taxon>
        <taxon>Melinidinae</taxon>
        <taxon>Urochloa</taxon>
    </lineage>
</organism>
<keyword evidence="3" id="KW-0677">Repeat</keyword>
<dbReference type="Pfam" id="PF00023">
    <property type="entry name" value="Ank"/>
    <property type="match status" value="1"/>
</dbReference>
<dbReference type="GO" id="GO:0016020">
    <property type="term" value="C:membrane"/>
    <property type="evidence" value="ECO:0007669"/>
    <property type="project" value="UniProtKB-SubCell"/>
</dbReference>
<dbReference type="Pfam" id="PF12796">
    <property type="entry name" value="Ank_2"/>
    <property type="match status" value="2"/>
</dbReference>
<evidence type="ECO:0000256" key="2">
    <source>
        <dbReference type="ARBA" id="ARBA00022692"/>
    </source>
</evidence>
<evidence type="ECO:0000256" key="4">
    <source>
        <dbReference type="ARBA" id="ARBA00022989"/>
    </source>
</evidence>
<evidence type="ECO:0000259" key="10">
    <source>
        <dbReference type="Pfam" id="PF13962"/>
    </source>
</evidence>
<feature type="transmembrane region" description="Helical" evidence="9">
    <location>
        <begin position="614"/>
        <end position="642"/>
    </location>
</feature>
<feature type="transmembrane region" description="Helical" evidence="9">
    <location>
        <begin position="454"/>
        <end position="475"/>
    </location>
</feature>